<evidence type="ECO:0000259" key="5">
    <source>
        <dbReference type="PROSITE" id="PS50089"/>
    </source>
</evidence>
<keyword evidence="3" id="KW-0862">Zinc</keyword>
<sequence>MTKKAAVTRYKGSDDPEQECFCPPRTCEICFEDIKRSSRFRRLPCKHIFHKPCIDLWVRSCGTTCPLCRQTFELNHAVVVTRFDNLRFDDKRNLKLRRPWVLIGFCWRKWRARF</sequence>
<evidence type="ECO:0000256" key="3">
    <source>
        <dbReference type="ARBA" id="ARBA00022833"/>
    </source>
</evidence>
<dbReference type="SUPFAM" id="SSF57850">
    <property type="entry name" value="RING/U-box"/>
    <property type="match status" value="1"/>
</dbReference>
<dbReference type="EMBL" id="ML734554">
    <property type="protein sequence ID" value="KAB8252672.1"/>
    <property type="molecule type" value="Genomic_DNA"/>
</dbReference>
<dbReference type="GO" id="GO:0005634">
    <property type="term" value="C:nucleus"/>
    <property type="evidence" value="ECO:0007669"/>
    <property type="project" value="TreeGrafter"/>
</dbReference>
<dbReference type="InterPro" id="IPR001841">
    <property type="entry name" value="Znf_RING"/>
</dbReference>
<evidence type="ECO:0000256" key="4">
    <source>
        <dbReference type="PROSITE-ProRule" id="PRU00175"/>
    </source>
</evidence>
<dbReference type="PROSITE" id="PS50089">
    <property type="entry name" value="ZF_RING_2"/>
    <property type="match status" value="1"/>
</dbReference>
<proteinExistence type="predicted"/>
<dbReference type="PANTHER" id="PTHR45931:SF3">
    <property type="entry name" value="RING ZINC FINGER-CONTAINING PROTEIN"/>
    <property type="match status" value="1"/>
</dbReference>
<organism evidence="6">
    <name type="scientific">Aspergillus flavus</name>
    <dbReference type="NCBI Taxonomy" id="5059"/>
    <lineage>
        <taxon>Eukaryota</taxon>
        <taxon>Fungi</taxon>
        <taxon>Dikarya</taxon>
        <taxon>Ascomycota</taxon>
        <taxon>Pezizomycotina</taxon>
        <taxon>Eurotiomycetes</taxon>
        <taxon>Eurotiomycetidae</taxon>
        <taxon>Eurotiales</taxon>
        <taxon>Aspergillaceae</taxon>
        <taxon>Aspergillus</taxon>
        <taxon>Aspergillus subgen. Circumdati</taxon>
    </lineage>
</organism>
<dbReference type="GO" id="GO:0061630">
    <property type="term" value="F:ubiquitin protein ligase activity"/>
    <property type="evidence" value="ECO:0007669"/>
    <property type="project" value="TreeGrafter"/>
</dbReference>
<dbReference type="Proteomes" id="UP000325434">
    <property type="component" value="Unassembled WGS sequence"/>
</dbReference>
<dbReference type="CDD" id="cd16448">
    <property type="entry name" value="RING-H2"/>
    <property type="match status" value="1"/>
</dbReference>
<name>A0A5N6HDS9_ASPFL</name>
<evidence type="ECO:0000313" key="6">
    <source>
        <dbReference type="EMBL" id="KAB8252672.1"/>
    </source>
</evidence>
<dbReference type="AlphaFoldDB" id="A0A5N6HDS9"/>
<dbReference type="Gene3D" id="3.30.40.10">
    <property type="entry name" value="Zinc/RING finger domain, C3HC4 (zinc finger)"/>
    <property type="match status" value="1"/>
</dbReference>
<dbReference type="GO" id="GO:0008270">
    <property type="term" value="F:zinc ion binding"/>
    <property type="evidence" value="ECO:0007669"/>
    <property type="project" value="UniProtKB-KW"/>
</dbReference>
<keyword evidence="2 4" id="KW-0863">Zinc-finger</keyword>
<dbReference type="InterPro" id="IPR051834">
    <property type="entry name" value="RING_finger_E3_ligase"/>
</dbReference>
<dbReference type="PANTHER" id="PTHR45931">
    <property type="entry name" value="SI:CH211-59O9.10"/>
    <property type="match status" value="1"/>
</dbReference>
<dbReference type="Pfam" id="PF13639">
    <property type="entry name" value="zf-RING_2"/>
    <property type="match status" value="1"/>
</dbReference>
<keyword evidence="1" id="KW-0479">Metal-binding</keyword>
<reference evidence="6" key="1">
    <citation type="submission" date="2019-04" db="EMBL/GenBank/DDBJ databases">
        <title>Friends and foes A comparative genomics study of 23 Aspergillus species from section Flavi.</title>
        <authorList>
            <consortium name="DOE Joint Genome Institute"/>
            <person name="Kjaerbolling I."/>
            <person name="Vesth T."/>
            <person name="Frisvad J.C."/>
            <person name="Nybo J.L."/>
            <person name="Theobald S."/>
            <person name="Kildgaard S."/>
            <person name="Isbrandt T."/>
            <person name="Kuo A."/>
            <person name="Sato A."/>
            <person name="Lyhne E.K."/>
            <person name="Kogle M.E."/>
            <person name="Wiebenga A."/>
            <person name="Kun R.S."/>
            <person name="Lubbers R.J."/>
            <person name="Makela M.R."/>
            <person name="Barry K."/>
            <person name="Chovatia M."/>
            <person name="Clum A."/>
            <person name="Daum C."/>
            <person name="Haridas S."/>
            <person name="He G."/>
            <person name="LaButti K."/>
            <person name="Lipzen A."/>
            <person name="Mondo S."/>
            <person name="Riley R."/>
            <person name="Salamov A."/>
            <person name="Simmons B.A."/>
            <person name="Magnuson J.K."/>
            <person name="Henrissat B."/>
            <person name="Mortensen U.H."/>
            <person name="Larsen T.O."/>
            <person name="Devries R.P."/>
            <person name="Grigoriev I.V."/>
            <person name="Machida M."/>
            <person name="Baker S.E."/>
            <person name="Andersen M.R."/>
        </authorList>
    </citation>
    <scope>NUCLEOTIDE SEQUENCE [LARGE SCALE GENOMIC DNA]</scope>
    <source>
        <strain evidence="6">CBS 121.62</strain>
    </source>
</reference>
<protein>
    <recommendedName>
        <fullName evidence="5">RING-type domain-containing protein</fullName>
    </recommendedName>
</protein>
<accession>A0A5N6HDS9</accession>
<dbReference type="GO" id="GO:0006511">
    <property type="term" value="P:ubiquitin-dependent protein catabolic process"/>
    <property type="evidence" value="ECO:0007669"/>
    <property type="project" value="TreeGrafter"/>
</dbReference>
<feature type="domain" description="RING-type" evidence="5">
    <location>
        <begin position="27"/>
        <end position="69"/>
    </location>
</feature>
<dbReference type="InterPro" id="IPR013083">
    <property type="entry name" value="Znf_RING/FYVE/PHD"/>
</dbReference>
<dbReference type="SMART" id="SM00184">
    <property type="entry name" value="RING"/>
    <property type="match status" value="1"/>
</dbReference>
<evidence type="ECO:0000256" key="1">
    <source>
        <dbReference type="ARBA" id="ARBA00022723"/>
    </source>
</evidence>
<gene>
    <name evidence="6" type="ORF">BDV35DRAFT_335777</name>
</gene>
<evidence type="ECO:0000256" key="2">
    <source>
        <dbReference type="ARBA" id="ARBA00022771"/>
    </source>
</evidence>